<dbReference type="Gramene" id="PHT66253">
    <property type="protein sequence ID" value="PHT66253"/>
    <property type="gene ID" value="T459_30678"/>
</dbReference>
<dbReference type="GO" id="GO:0016168">
    <property type="term" value="F:chlorophyll binding"/>
    <property type="evidence" value="ECO:0007669"/>
    <property type="project" value="UniProtKB-KW"/>
</dbReference>
<keyword evidence="11" id="KW-0603">Photosystem I</keyword>
<dbReference type="PRINTS" id="PR00257">
    <property type="entry name" value="PHOTSYSPSAAB"/>
</dbReference>
<dbReference type="Gene3D" id="1.20.1130.10">
    <property type="entry name" value="Photosystem I PsaA/PsaB"/>
    <property type="match status" value="1"/>
</dbReference>
<dbReference type="STRING" id="4072.A0A2G2Y918"/>
<evidence type="ECO:0000256" key="1">
    <source>
        <dbReference type="ARBA" id="ARBA00003162"/>
    </source>
</evidence>
<protein>
    <recommendedName>
        <fullName evidence="4">photosystem I</fullName>
        <ecNumber evidence="4">1.97.1.12</ecNumber>
    </recommendedName>
</protein>
<dbReference type="Proteomes" id="UP000222542">
    <property type="component" value="Unassembled WGS sequence"/>
</dbReference>
<dbReference type="GO" id="GO:0046872">
    <property type="term" value="F:metal ion binding"/>
    <property type="evidence" value="ECO:0007669"/>
    <property type="project" value="UniProtKB-KW"/>
</dbReference>
<dbReference type="Pfam" id="PF00223">
    <property type="entry name" value="PsaA_PsaB"/>
    <property type="match status" value="1"/>
</dbReference>
<keyword evidence="18" id="KW-0411">Iron-sulfur</keyword>
<dbReference type="GO" id="GO:0009522">
    <property type="term" value="C:photosystem I"/>
    <property type="evidence" value="ECO:0007669"/>
    <property type="project" value="UniProtKB-KW"/>
</dbReference>
<evidence type="ECO:0000256" key="13">
    <source>
        <dbReference type="ARBA" id="ARBA00022982"/>
    </source>
</evidence>
<keyword evidence="6" id="KW-0004">4Fe-4S</keyword>
<evidence type="ECO:0000256" key="11">
    <source>
        <dbReference type="ARBA" id="ARBA00022836"/>
    </source>
</evidence>
<comment type="catalytic activity">
    <reaction evidence="21">
        <text>reduced [plastocyanin] + hnu + oxidized [2Fe-2S]-[ferredoxin] = oxidized [plastocyanin] + reduced [2Fe-2S]-[ferredoxin]</text>
        <dbReference type="Rhea" id="RHEA:30407"/>
        <dbReference type="Rhea" id="RHEA-COMP:10000"/>
        <dbReference type="Rhea" id="RHEA-COMP:10001"/>
        <dbReference type="Rhea" id="RHEA-COMP:10039"/>
        <dbReference type="Rhea" id="RHEA-COMP:10040"/>
        <dbReference type="ChEBI" id="CHEBI:29036"/>
        <dbReference type="ChEBI" id="CHEBI:30212"/>
        <dbReference type="ChEBI" id="CHEBI:33737"/>
        <dbReference type="ChEBI" id="CHEBI:33738"/>
        <dbReference type="ChEBI" id="CHEBI:49552"/>
        <dbReference type="EC" id="1.97.1.12"/>
    </reaction>
</comment>
<keyword evidence="13" id="KW-0249">Electron transport</keyword>
<evidence type="ECO:0000256" key="8">
    <source>
        <dbReference type="ARBA" id="ARBA00022531"/>
    </source>
</evidence>
<evidence type="ECO:0000256" key="10">
    <source>
        <dbReference type="ARBA" id="ARBA00022723"/>
    </source>
</evidence>
<dbReference type="EMBL" id="AYRZ02000012">
    <property type="protein sequence ID" value="PHT66253.1"/>
    <property type="molecule type" value="Genomic_DNA"/>
</dbReference>
<dbReference type="InterPro" id="IPR020586">
    <property type="entry name" value="PSI_PsaA/B_CS"/>
</dbReference>
<evidence type="ECO:0000256" key="4">
    <source>
        <dbReference type="ARBA" id="ARBA00013197"/>
    </source>
</evidence>
<evidence type="ECO:0000256" key="14">
    <source>
        <dbReference type="ARBA" id="ARBA00022989"/>
    </source>
</evidence>
<evidence type="ECO:0000256" key="20">
    <source>
        <dbReference type="ARBA" id="ARBA00026002"/>
    </source>
</evidence>
<keyword evidence="17" id="KW-0408">Iron</keyword>
<sequence length="222" mass="24404">MSATVDLSNGRYLPISGTTTYVISYGKRQTRGKASEAAFSSYLEVGCTDSPTGYLFGSISVSSLSLSLRSLLAGKESKGDKAKDRGRTPSLNVKGSSFSRDLKMDYTKRMDRMSEMVDSSHLIPDKENLGFRFPCDGPGRGGTCQVSAWDHVFLGLFWMYNSISLYCIRLVIRLPCPVRTVWSVTTQPERKPFLIGSFPGESCYALALIGKGLVHGDKRGRI</sequence>
<dbReference type="PROSITE" id="PS00419">
    <property type="entry name" value="PHOTOSYSTEM_I_PSAAB"/>
    <property type="match status" value="1"/>
</dbReference>
<evidence type="ECO:0000313" key="23">
    <source>
        <dbReference type="Proteomes" id="UP000222542"/>
    </source>
</evidence>
<evidence type="ECO:0000256" key="6">
    <source>
        <dbReference type="ARBA" id="ARBA00022485"/>
    </source>
</evidence>
<evidence type="ECO:0000256" key="2">
    <source>
        <dbReference type="ARBA" id="ARBA00004141"/>
    </source>
</evidence>
<organism evidence="22 23">
    <name type="scientific">Capsicum annuum</name>
    <name type="common">Capsicum pepper</name>
    <dbReference type="NCBI Taxonomy" id="4072"/>
    <lineage>
        <taxon>Eukaryota</taxon>
        <taxon>Viridiplantae</taxon>
        <taxon>Streptophyta</taxon>
        <taxon>Embryophyta</taxon>
        <taxon>Tracheophyta</taxon>
        <taxon>Spermatophyta</taxon>
        <taxon>Magnoliopsida</taxon>
        <taxon>eudicotyledons</taxon>
        <taxon>Gunneridae</taxon>
        <taxon>Pentapetalae</taxon>
        <taxon>asterids</taxon>
        <taxon>lamiids</taxon>
        <taxon>Solanales</taxon>
        <taxon>Solanaceae</taxon>
        <taxon>Solanoideae</taxon>
        <taxon>Capsiceae</taxon>
        <taxon>Capsicum</taxon>
    </lineage>
</organism>
<keyword evidence="14" id="KW-1133">Transmembrane helix</keyword>
<keyword evidence="8" id="KW-0602">Photosynthesis</keyword>
<keyword evidence="23" id="KW-1185">Reference proteome</keyword>
<reference evidence="22 23" key="2">
    <citation type="journal article" date="2017" name="Genome Biol.">
        <title>New reference genome sequences of hot pepper reveal the massive evolution of plant disease-resistance genes by retroduplication.</title>
        <authorList>
            <person name="Kim S."/>
            <person name="Park J."/>
            <person name="Yeom S.I."/>
            <person name="Kim Y.M."/>
            <person name="Seo E."/>
            <person name="Kim K.T."/>
            <person name="Kim M.S."/>
            <person name="Lee J.M."/>
            <person name="Cheong K."/>
            <person name="Shin H.S."/>
            <person name="Kim S.B."/>
            <person name="Han K."/>
            <person name="Lee J."/>
            <person name="Park M."/>
            <person name="Lee H.A."/>
            <person name="Lee H.Y."/>
            <person name="Lee Y."/>
            <person name="Oh S."/>
            <person name="Lee J.H."/>
            <person name="Choi E."/>
            <person name="Choi E."/>
            <person name="Lee S.E."/>
            <person name="Jeon J."/>
            <person name="Kim H."/>
            <person name="Choi G."/>
            <person name="Song H."/>
            <person name="Lee J."/>
            <person name="Lee S.C."/>
            <person name="Kwon J.K."/>
            <person name="Lee H.Y."/>
            <person name="Koo N."/>
            <person name="Hong Y."/>
            <person name="Kim R.W."/>
            <person name="Kang W.H."/>
            <person name="Huh J.H."/>
            <person name="Kang B.C."/>
            <person name="Yang T.J."/>
            <person name="Lee Y.H."/>
            <person name="Bennetzen J.L."/>
            <person name="Choi D."/>
        </authorList>
    </citation>
    <scope>NUCLEOTIDE SEQUENCE [LARGE SCALE GENOMIC DNA]</scope>
    <source>
        <strain evidence="23">cv. CM334</strain>
    </source>
</reference>
<dbReference type="EC" id="1.97.1.12" evidence="4"/>
<keyword evidence="5" id="KW-0813">Transport</keyword>
<comment type="subcellular location">
    <subcellularLocation>
        <location evidence="2">Membrane</location>
        <topology evidence="2">Multi-pass membrane protein</topology>
    </subcellularLocation>
</comment>
<evidence type="ECO:0000313" key="22">
    <source>
        <dbReference type="EMBL" id="PHT66253.1"/>
    </source>
</evidence>
<dbReference type="InterPro" id="IPR001280">
    <property type="entry name" value="PSI_PsaA/B"/>
</dbReference>
<reference evidence="22 23" key="1">
    <citation type="journal article" date="2014" name="Nat. Genet.">
        <title>Genome sequence of the hot pepper provides insights into the evolution of pungency in Capsicum species.</title>
        <authorList>
            <person name="Kim S."/>
            <person name="Park M."/>
            <person name="Yeom S.I."/>
            <person name="Kim Y.M."/>
            <person name="Lee J.M."/>
            <person name="Lee H.A."/>
            <person name="Seo E."/>
            <person name="Choi J."/>
            <person name="Cheong K."/>
            <person name="Kim K.T."/>
            <person name="Jung K."/>
            <person name="Lee G.W."/>
            <person name="Oh S.K."/>
            <person name="Bae C."/>
            <person name="Kim S.B."/>
            <person name="Lee H.Y."/>
            <person name="Kim S.Y."/>
            <person name="Kim M.S."/>
            <person name="Kang B.C."/>
            <person name="Jo Y.D."/>
            <person name="Yang H.B."/>
            <person name="Jeong H.J."/>
            <person name="Kang W.H."/>
            <person name="Kwon J.K."/>
            <person name="Shin C."/>
            <person name="Lim J.Y."/>
            <person name="Park J.H."/>
            <person name="Huh J.H."/>
            <person name="Kim J.S."/>
            <person name="Kim B.D."/>
            <person name="Cohen O."/>
            <person name="Paran I."/>
            <person name="Suh M.C."/>
            <person name="Lee S.B."/>
            <person name="Kim Y.K."/>
            <person name="Shin Y."/>
            <person name="Noh S.J."/>
            <person name="Park J."/>
            <person name="Seo Y.S."/>
            <person name="Kwon S.Y."/>
            <person name="Kim H.A."/>
            <person name="Park J.M."/>
            <person name="Kim H.J."/>
            <person name="Choi S.B."/>
            <person name="Bosland P.W."/>
            <person name="Reeves G."/>
            <person name="Jo S.H."/>
            <person name="Lee B.W."/>
            <person name="Cho H.T."/>
            <person name="Choi H.S."/>
            <person name="Lee M.S."/>
            <person name="Yu Y."/>
            <person name="Do Choi Y."/>
            <person name="Park B.S."/>
            <person name="van Deynze A."/>
            <person name="Ashrafi H."/>
            <person name="Hill T."/>
            <person name="Kim W.T."/>
            <person name="Pai H.S."/>
            <person name="Ahn H.K."/>
            <person name="Yeam I."/>
            <person name="Giovannoni J.J."/>
            <person name="Rose J.K."/>
            <person name="Sorensen I."/>
            <person name="Lee S.J."/>
            <person name="Kim R.W."/>
            <person name="Choi I.Y."/>
            <person name="Choi B.S."/>
            <person name="Lim J.S."/>
            <person name="Lee Y.H."/>
            <person name="Choi D."/>
        </authorList>
    </citation>
    <scope>NUCLEOTIDE SEQUENCE [LARGE SCALE GENOMIC DNA]</scope>
    <source>
        <strain evidence="23">cv. CM334</strain>
    </source>
</reference>
<evidence type="ECO:0000256" key="17">
    <source>
        <dbReference type="ARBA" id="ARBA00023004"/>
    </source>
</evidence>
<keyword evidence="10" id="KW-0479">Metal-binding</keyword>
<dbReference type="GO" id="GO:0015979">
    <property type="term" value="P:photosynthesis"/>
    <property type="evidence" value="ECO:0007669"/>
    <property type="project" value="UniProtKB-KW"/>
</dbReference>
<evidence type="ECO:0000256" key="16">
    <source>
        <dbReference type="ARBA" id="ARBA00023002"/>
    </source>
</evidence>
<evidence type="ECO:0000256" key="9">
    <source>
        <dbReference type="ARBA" id="ARBA00022692"/>
    </source>
</evidence>
<evidence type="ECO:0000256" key="15">
    <source>
        <dbReference type="ARBA" id="ARBA00022991"/>
    </source>
</evidence>
<comment type="similarity">
    <text evidence="3">Belongs to the PsaA/PsaB family.</text>
</comment>
<evidence type="ECO:0000256" key="12">
    <source>
        <dbReference type="ARBA" id="ARBA00022842"/>
    </source>
</evidence>
<comment type="caution">
    <text evidence="22">The sequence shown here is derived from an EMBL/GenBank/DDBJ whole genome shotgun (WGS) entry which is preliminary data.</text>
</comment>
<keyword evidence="9" id="KW-0812">Transmembrane</keyword>
<keyword evidence="12" id="KW-0460">Magnesium</keyword>
<evidence type="ECO:0000256" key="3">
    <source>
        <dbReference type="ARBA" id="ARBA00010598"/>
    </source>
</evidence>
<accession>A0A2G2Y918</accession>
<comment type="subunit">
    <text evidence="20">The PsaA/B heterodimer binds the P700 chlorophyll special pair and subsequent electron acceptors. PSI consists of a core antenna complex that captures photons, and an electron transfer chain that converts photonic excitation into a charge separation. The eukaryotic PSI reaction center is composed of at least 11 subunits.</text>
</comment>
<dbReference type="GO" id="GO:0016491">
    <property type="term" value="F:oxidoreductase activity"/>
    <property type="evidence" value="ECO:0007669"/>
    <property type="project" value="UniProtKB-KW"/>
</dbReference>
<comment type="function">
    <text evidence="1">PsaA and PsaB bind P700, the primary electron donor of photosystem I (PSI), as well as the electron acceptors A0, A1 and FX. PSI is a plastocyanin-ferredoxin oxidoreductase, converting photonic excitation into a charge separation, which transfers an electron from the donor P700 chlorophyll pair to the spectroscopically characterized acceptors A0, A1, FX, FA and FB in turn. Oxidized P700 is reduced on the lumenal side of the thylakoid membrane by plastocyanin.</text>
</comment>
<proteinExistence type="inferred from homology"/>
<keyword evidence="7" id="KW-0148">Chlorophyll</keyword>
<keyword evidence="19" id="KW-0472">Membrane</keyword>
<dbReference type="GO" id="GO:0051539">
    <property type="term" value="F:4 iron, 4 sulfur cluster binding"/>
    <property type="evidence" value="ECO:0007669"/>
    <property type="project" value="UniProtKB-KW"/>
</dbReference>
<evidence type="ECO:0000256" key="5">
    <source>
        <dbReference type="ARBA" id="ARBA00022448"/>
    </source>
</evidence>
<dbReference type="SUPFAM" id="SSF81558">
    <property type="entry name" value="Photosystem I subunits PsaA/PsaB"/>
    <property type="match status" value="1"/>
</dbReference>
<keyword evidence="15" id="KW-0157">Chromophore</keyword>
<evidence type="ECO:0000256" key="21">
    <source>
        <dbReference type="ARBA" id="ARBA00048912"/>
    </source>
</evidence>
<evidence type="ECO:0000256" key="18">
    <source>
        <dbReference type="ARBA" id="ARBA00023014"/>
    </source>
</evidence>
<evidence type="ECO:0000256" key="19">
    <source>
        <dbReference type="ARBA" id="ARBA00023136"/>
    </source>
</evidence>
<evidence type="ECO:0000256" key="7">
    <source>
        <dbReference type="ARBA" id="ARBA00022494"/>
    </source>
</evidence>
<dbReference type="AlphaFoldDB" id="A0A2G2Y918"/>
<dbReference type="InterPro" id="IPR036408">
    <property type="entry name" value="PSI_PsaA/B_sf"/>
</dbReference>
<keyword evidence="16" id="KW-0560">Oxidoreductase</keyword>
<gene>
    <name evidence="22" type="ORF">T459_30678</name>
</gene>
<name>A0A2G2Y918_CAPAN</name>